<feature type="region of interest" description="Disordered" evidence="1">
    <location>
        <begin position="1"/>
        <end position="293"/>
    </location>
</feature>
<proteinExistence type="predicted"/>
<feature type="compositionally biased region" description="Polar residues" evidence="1">
    <location>
        <begin position="250"/>
        <end position="266"/>
    </location>
</feature>
<feature type="compositionally biased region" description="Polar residues" evidence="1">
    <location>
        <begin position="443"/>
        <end position="458"/>
    </location>
</feature>
<feature type="region of interest" description="Disordered" evidence="1">
    <location>
        <begin position="396"/>
        <end position="417"/>
    </location>
</feature>
<dbReference type="EMBL" id="KQ964255">
    <property type="protein sequence ID" value="KXJ89383.1"/>
    <property type="molecule type" value="Genomic_DNA"/>
</dbReference>
<feature type="compositionally biased region" description="Polar residues" evidence="1">
    <location>
        <begin position="279"/>
        <end position="293"/>
    </location>
</feature>
<feature type="compositionally biased region" description="Gly residues" evidence="1">
    <location>
        <begin position="460"/>
        <end position="480"/>
    </location>
</feature>
<feature type="region of interest" description="Disordered" evidence="1">
    <location>
        <begin position="431"/>
        <end position="480"/>
    </location>
</feature>
<keyword evidence="3" id="KW-1185">Reference proteome</keyword>
<dbReference type="STRING" id="196109.A0A136IWV4"/>
<evidence type="ECO:0000256" key="1">
    <source>
        <dbReference type="SAM" id="MobiDB-lite"/>
    </source>
</evidence>
<evidence type="ECO:0000313" key="3">
    <source>
        <dbReference type="Proteomes" id="UP000070501"/>
    </source>
</evidence>
<sequence length="519" mass="54770">MSHLQSSAAASPSGPYSAAAPMYSRNEGAPPSFPPSLVGPRKSTLSSVTTASPLKESDKLSDEIMKSLSPAPDTSTSVHRLGPPTPTSGNAPERNREDRSLSGIYDDYYGFQEDKTLQETGRTLKTEAQTPLESATTTHPNTATQSTTQAAAPQHGLGMPEIRPLSPKKTGEVQPSTQNRERRFSFDAGPEHVTLSPVEAPTSTAVSFGSNSDRQQAKPEYKETSQLEANTHPALRATTTSPEPAPSPSQLQPATSTITHQVSQLTIGGDNDADAGTIDQPSPVSAEQSALSAANATMMPEDKVLVQPGLLAQESSTAPEVVSSPMAPAEKSEGIPEAVDAASAPAVNASAKIMPFREILSIGLPQHRIQKFDDTRSQFFHMETGLSEWLHHMQSQEGGINDGRGQGGNDLTSQTAAPAPQQPYYQQYLNASNPNLTMPPPSRQGTNVPAGQSPNMSHGQGQGQGQGQFGASGFNTGGQVGTKGKELLQAAGVLGNKGVKTGMKFFNKSKTKLREKVNQ</sequence>
<dbReference type="OrthoDB" id="5151921at2759"/>
<feature type="compositionally biased region" description="Basic and acidic residues" evidence="1">
    <location>
        <begin position="112"/>
        <end position="125"/>
    </location>
</feature>
<feature type="compositionally biased region" description="Polar residues" evidence="1">
    <location>
        <begin position="43"/>
        <end position="52"/>
    </location>
</feature>
<feature type="compositionally biased region" description="Polar residues" evidence="1">
    <location>
        <begin position="126"/>
        <end position="141"/>
    </location>
</feature>
<feature type="compositionally biased region" description="Low complexity" evidence="1">
    <location>
        <begin position="1"/>
        <end position="24"/>
    </location>
</feature>
<reference evidence="3" key="1">
    <citation type="submission" date="2016-02" db="EMBL/GenBank/DDBJ databases">
        <title>Draft genome sequence of Microdochium bolleyi, a fungal endophyte of beachgrass.</title>
        <authorList>
            <consortium name="DOE Joint Genome Institute"/>
            <person name="David A.S."/>
            <person name="May G."/>
            <person name="Haridas S."/>
            <person name="Lim J."/>
            <person name="Wang M."/>
            <person name="Labutti K."/>
            <person name="Lipzen A."/>
            <person name="Barry K."/>
            <person name="Grigoriev I.V."/>
        </authorList>
    </citation>
    <scope>NUCLEOTIDE SEQUENCE [LARGE SCALE GENOMIC DNA]</scope>
    <source>
        <strain evidence="3">J235TASD1</strain>
    </source>
</reference>
<gene>
    <name evidence="2" type="ORF">Micbo1qcDRAFT_165447</name>
</gene>
<accession>A0A136IWV4</accession>
<feature type="compositionally biased region" description="Basic and acidic residues" evidence="1">
    <location>
        <begin position="55"/>
        <end position="65"/>
    </location>
</feature>
<evidence type="ECO:0000313" key="2">
    <source>
        <dbReference type="EMBL" id="KXJ89383.1"/>
    </source>
</evidence>
<dbReference type="InParanoid" id="A0A136IWV4"/>
<feature type="compositionally biased region" description="Polar residues" evidence="1">
    <location>
        <begin position="201"/>
        <end position="214"/>
    </location>
</feature>
<protein>
    <submittedName>
        <fullName evidence="2">Uncharacterized protein</fullName>
    </submittedName>
</protein>
<organism evidence="2 3">
    <name type="scientific">Microdochium bolleyi</name>
    <dbReference type="NCBI Taxonomy" id="196109"/>
    <lineage>
        <taxon>Eukaryota</taxon>
        <taxon>Fungi</taxon>
        <taxon>Dikarya</taxon>
        <taxon>Ascomycota</taxon>
        <taxon>Pezizomycotina</taxon>
        <taxon>Sordariomycetes</taxon>
        <taxon>Xylariomycetidae</taxon>
        <taxon>Xylariales</taxon>
        <taxon>Microdochiaceae</taxon>
        <taxon>Microdochium</taxon>
    </lineage>
</organism>
<feature type="compositionally biased region" description="Low complexity" evidence="1">
    <location>
        <begin position="142"/>
        <end position="152"/>
    </location>
</feature>
<feature type="compositionally biased region" description="Basic and acidic residues" evidence="1">
    <location>
        <begin position="215"/>
        <end position="225"/>
    </location>
</feature>
<dbReference type="AlphaFoldDB" id="A0A136IWV4"/>
<name>A0A136IWV4_9PEZI</name>
<dbReference type="Proteomes" id="UP000070501">
    <property type="component" value="Unassembled WGS sequence"/>
</dbReference>